<gene>
    <name evidence="1" type="ORF">EYC84_000932</name>
</gene>
<evidence type="ECO:0000313" key="2">
    <source>
        <dbReference type="Proteomes" id="UP000322873"/>
    </source>
</evidence>
<protein>
    <submittedName>
        <fullName evidence="1">Uncharacterized protein</fullName>
    </submittedName>
</protein>
<dbReference type="EMBL" id="VICG01000008">
    <property type="protein sequence ID" value="KAA8569271.1"/>
    <property type="molecule type" value="Genomic_DNA"/>
</dbReference>
<dbReference type="Proteomes" id="UP000322873">
    <property type="component" value="Unassembled WGS sequence"/>
</dbReference>
<name>A0A5M9JJ12_MONFR</name>
<proteinExistence type="predicted"/>
<accession>A0A5M9JJ12</accession>
<keyword evidence="2" id="KW-1185">Reference proteome</keyword>
<dbReference type="AlphaFoldDB" id="A0A5M9JJ12"/>
<reference evidence="1 2" key="1">
    <citation type="submission" date="2019-06" db="EMBL/GenBank/DDBJ databases">
        <title>Genome Sequence of the Brown Rot Fungal Pathogen Monilinia fructicola.</title>
        <authorList>
            <person name="De Miccolis Angelini R.M."/>
            <person name="Landi L."/>
            <person name="Abate D."/>
            <person name="Pollastro S."/>
            <person name="Romanazzi G."/>
            <person name="Faretra F."/>
        </authorList>
    </citation>
    <scope>NUCLEOTIDE SEQUENCE [LARGE SCALE GENOMIC DNA]</scope>
    <source>
        <strain evidence="1 2">Mfrc123</strain>
    </source>
</reference>
<comment type="caution">
    <text evidence="1">The sequence shown here is derived from an EMBL/GenBank/DDBJ whole genome shotgun (WGS) entry which is preliminary data.</text>
</comment>
<sequence>MGRVMMNDWTNGLAWWHIDYGSGLARLNEVMQRIMDGAHFAEAGDERRRFTSGMHIRHFVEFICDGWDLDIYTMYVNLIL</sequence>
<evidence type="ECO:0000313" key="1">
    <source>
        <dbReference type="EMBL" id="KAA8569271.1"/>
    </source>
</evidence>
<organism evidence="1 2">
    <name type="scientific">Monilinia fructicola</name>
    <name type="common">Brown rot fungus</name>
    <name type="synonym">Ciboria fructicola</name>
    <dbReference type="NCBI Taxonomy" id="38448"/>
    <lineage>
        <taxon>Eukaryota</taxon>
        <taxon>Fungi</taxon>
        <taxon>Dikarya</taxon>
        <taxon>Ascomycota</taxon>
        <taxon>Pezizomycotina</taxon>
        <taxon>Leotiomycetes</taxon>
        <taxon>Helotiales</taxon>
        <taxon>Sclerotiniaceae</taxon>
        <taxon>Monilinia</taxon>
    </lineage>
</organism>